<evidence type="ECO:0000313" key="2">
    <source>
        <dbReference type="EMBL" id="EIW87361.1"/>
    </source>
</evidence>
<name>A0A5M3N936_CONPW</name>
<dbReference type="PANTHER" id="PTHR33112">
    <property type="entry name" value="DOMAIN PROTEIN, PUTATIVE-RELATED"/>
    <property type="match status" value="1"/>
</dbReference>
<reference evidence="3" key="1">
    <citation type="journal article" date="2012" name="Science">
        <title>The Paleozoic origin of enzymatic lignin decomposition reconstructed from 31 fungal genomes.</title>
        <authorList>
            <person name="Floudas D."/>
            <person name="Binder M."/>
            <person name="Riley R."/>
            <person name="Barry K."/>
            <person name="Blanchette R.A."/>
            <person name="Henrissat B."/>
            <person name="Martinez A.T."/>
            <person name="Otillar R."/>
            <person name="Spatafora J.W."/>
            <person name="Yadav J.S."/>
            <person name="Aerts A."/>
            <person name="Benoit I."/>
            <person name="Boyd A."/>
            <person name="Carlson A."/>
            <person name="Copeland A."/>
            <person name="Coutinho P.M."/>
            <person name="de Vries R.P."/>
            <person name="Ferreira P."/>
            <person name="Findley K."/>
            <person name="Foster B."/>
            <person name="Gaskell J."/>
            <person name="Glotzer D."/>
            <person name="Gorecki P."/>
            <person name="Heitman J."/>
            <person name="Hesse C."/>
            <person name="Hori C."/>
            <person name="Igarashi K."/>
            <person name="Jurgens J.A."/>
            <person name="Kallen N."/>
            <person name="Kersten P."/>
            <person name="Kohler A."/>
            <person name="Kuees U."/>
            <person name="Kumar T.K.A."/>
            <person name="Kuo A."/>
            <person name="LaButti K."/>
            <person name="Larrondo L.F."/>
            <person name="Lindquist E."/>
            <person name="Ling A."/>
            <person name="Lombard V."/>
            <person name="Lucas S."/>
            <person name="Lundell T."/>
            <person name="Martin R."/>
            <person name="McLaughlin D.J."/>
            <person name="Morgenstern I."/>
            <person name="Morin E."/>
            <person name="Murat C."/>
            <person name="Nagy L.G."/>
            <person name="Nolan M."/>
            <person name="Ohm R.A."/>
            <person name="Patyshakuliyeva A."/>
            <person name="Rokas A."/>
            <person name="Ruiz-Duenas F.J."/>
            <person name="Sabat G."/>
            <person name="Salamov A."/>
            <person name="Samejima M."/>
            <person name="Schmutz J."/>
            <person name="Slot J.C."/>
            <person name="St John F."/>
            <person name="Stenlid J."/>
            <person name="Sun H."/>
            <person name="Sun S."/>
            <person name="Syed K."/>
            <person name="Tsang A."/>
            <person name="Wiebenga A."/>
            <person name="Young D."/>
            <person name="Pisabarro A."/>
            <person name="Eastwood D.C."/>
            <person name="Martin F."/>
            <person name="Cullen D."/>
            <person name="Grigoriev I.V."/>
            <person name="Hibbett D.S."/>
        </authorList>
    </citation>
    <scope>NUCLEOTIDE SEQUENCE [LARGE SCALE GENOMIC DNA]</scope>
    <source>
        <strain evidence="3">RWD-64-598 SS2</strain>
    </source>
</reference>
<comment type="caution">
    <text evidence="2">The sequence shown here is derived from an EMBL/GenBank/DDBJ whole genome shotgun (WGS) entry which is preliminary data.</text>
</comment>
<dbReference type="RefSeq" id="XP_007762510.1">
    <property type="nucleotide sequence ID" value="XM_007764320.1"/>
</dbReference>
<evidence type="ECO:0000313" key="3">
    <source>
        <dbReference type="Proteomes" id="UP000053558"/>
    </source>
</evidence>
<gene>
    <name evidence="2" type="ORF">CONPUDRAFT_45274</name>
</gene>
<protein>
    <submittedName>
        <fullName evidence="2">HET protein</fullName>
    </submittedName>
</protein>
<dbReference type="Proteomes" id="UP000053558">
    <property type="component" value="Unassembled WGS sequence"/>
</dbReference>
<dbReference type="Pfam" id="PF06985">
    <property type="entry name" value="HET"/>
    <property type="match status" value="1"/>
</dbReference>
<sequence length="400" mass="44256">MGQAALAFIRTLGLFTEAEDDSTPTRNLDNAEQGGPLCGVCSKLDLHGYLYNGLPREQAMQLGSISDVLEKSGSCVFCSLVAAIIRRGWLLDAKEYNFDPSTIQLSLHAMACGCINDPVPPTQQLAHRLYIQTPDRPPEVYAAITVAGVGLMLDIQLMEEDAKKMGRTRELHGRRVSETVDLDLVRNWMDICCKEHGDACESVWWRGTEETLPDAVRMVDVLDEKIVTAPTGARYLALSYLWGGIGESYWTTAENLPARMQPGGLPLSILPATISDAILLTRELGERYLWVDALCIVQDGPADKAVQISVMELIYGSAALTIFAAGGTNANAPLPGLRRGTRMVHQRAEHVQGLHLAVPLPTLLEAFTKTAWNTRGWTYQELMLSRRRLFFTQEQVYFEC</sequence>
<dbReference type="InterPro" id="IPR010730">
    <property type="entry name" value="HET"/>
</dbReference>
<keyword evidence="3" id="KW-1185">Reference proteome</keyword>
<dbReference type="EMBL" id="JH711573">
    <property type="protein sequence ID" value="EIW87361.1"/>
    <property type="molecule type" value="Genomic_DNA"/>
</dbReference>
<feature type="non-terminal residue" evidence="2">
    <location>
        <position position="400"/>
    </location>
</feature>
<dbReference type="PANTHER" id="PTHR33112:SF12">
    <property type="entry name" value="HETEROKARYON INCOMPATIBILITY DOMAIN-CONTAINING PROTEIN"/>
    <property type="match status" value="1"/>
</dbReference>
<organism evidence="2 3">
    <name type="scientific">Coniophora puteana (strain RWD-64-598)</name>
    <name type="common">Brown rot fungus</name>
    <dbReference type="NCBI Taxonomy" id="741705"/>
    <lineage>
        <taxon>Eukaryota</taxon>
        <taxon>Fungi</taxon>
        <taxon>Dikarya</taxon>
        <taxon>Basidiomycota</taxon>
        <taxon>Agaricomycotina</taxon>
        <taxon>Agaricomycetes</taxon>
        <taxon>Agaricomycetidae</taxon>
        <taxon>Boletales</taxon>
        <taxon>Coniophorineae</taxon>
        <taxon>Coniophoraceae</taxon>
        <taxon>Coniophora</taxon>
    </lineage>
</organism>
<dbReference type="OrthoDB" id="5125733at2759"/>
<accession>A0A5M3N936</accession>
<feature type="domain" description="Heterokaryon incompatibility" evidence="1">
    <location>
        <begin position="235"/>
        <end position="381"/>
    </location>
</feature>
<dbReference type="AlphaFoldDB" id="A0A5M3N936"/>
<dbReference type="KEGG" id="cput:CONPUDRAFT_45274"/>
<dbReference type="GeneID" id="19207061"/>
<evidence type="ECO:0000259" key="1">
    <source>
        <dbReference type="Pfam" id="PF06985"/>
    </source>
</evidence>
<proteinExistence type="predicted"/>